<comment type="caution">
    <text evidence="2">The sequence shown here is derived from an EMBL/GenBank/DDBJ whole genome shotgun (WGS) entry which is preliminary data.</text>
</comment>
<sequence>MPLVIVTSKFSHWAFPNTDYVFEAHSAVRTYWDSTAAINVVLNLTIDAIAVKLGPKALQHYEKIREMADAQVQNR</sequence>
<dbReference type="EMBL" id="JAAXZB010000002">
    <property type="protein sequence ID" value="NKW10477.1"/>
    <property type="molecule type" value="Genomic_DNA"/>
</dbReference>
<reference evidence="1 3" key="1">
    <citation type="submission" date="2019-09" db="EMBL/GenBank/DDBJ databases">
        <title>Taxonomic organization of the family Brucellaceae based on a phylogenomic approach.</title>
        <authorList>
            <person name="Leclercq S."/>
            <person name="Cloeckaert A."/>
            <person name="Zygmunt M.S."/>
        </authorList>
    </citation>
    <scope>NUCLEOTIDE SEQUENCE [LARGE SCALE GENOMIC DNA]</scope>
    <source>
        <strain evidence="1 3">LMG 18957</strain>
    </source>
</reference>
<reference evidence="2 4" key="2">
    <citation type="submission" date="2020-04" db="EMBL/GenBank/DDBJ databases">
        <title>Whole genome sequencing of clinical and environmental type strains of Ochrobactrum.</title>
        <authorList>
            <person name="Dharne M."/>
        </authorList>
    </citation>
    <scope>NUCLEOTIDE SEQUENCE [LARGE SCALE GENOMIC DNA]</scope>
    <source>
        <strain evidence="2 4">DSM 13340</strain>
    </source>
</reference>
<evidence type="ECO:0000313" key="2">
    <source>
        <dbReference type="EMBL" id="NKW10477.1"/>
    </source>
</evidence>
<dbReference type="RefSeq" id="WP_151678333.1">
    <property type="nucleotide sequence ID" value="NZ_WBWA01000018.1"/>
</dbReference>
<protein>
    <submittedName>
        <fullName evidence="2">Uncharacterized protein</fullName>
    </submittedName>
</protein>
<accession>A0A7X6FR63</accession>
<name>A0A7X6FR63_9HYPH</name>
<evidence type="ECO:0000313" key="1">
    <source>
        <dbReference type="EMBL" id="KAB2663776.1"/>
    </source>
</evidence>
<dbReference type="AlphaFoldDB" id="A0A7X6FR63"/>
<evidence type="ECO:0000313" key="3">
    <source>
        <dbReference type="Proteomes" id="UP000430843"/>
    </source>
</evidence>
<proteinExistence type="predicted"/>
<keyword evidence="3" id="KW-1185">Reference proteome</keyword>
<dbReference type="EMBL" id="WBWA01000018">
    <property type="protein sequence ID" value="KAB2663776.1"/>
    <property type="molecule type" value="Genomic_DNA"/>
</dbReference>
<organism evidence="2 4">
    <name type="scientific">Brucella tritici</name>
    <dbReference type="NCBI Taxonomy" id="94626"/>
    <lineage>
        <taxon>Bacteria</taxon>
        <taxon>Pseudomonadati</taxon>
        <taxon>Pseudomonadota</taxon>
        <taxon>Alphaproteobacteria</taxon>
        <taxon>Hyphomicrobiales</taxon>
        <taxon>Brucellaceae</taxon>
        <taxon>Brucella/Ochrobactrum group</taxon>
        <taxon>Brucella</taxon>
    </lineage>
</organism>
<gene>
    <name evidence="1" type="ORF">F9K91_17505</name>
    <name evidence="2" type="ORF">HGG76_17935</name>
</gene>
<dbReference type="Proteomes" id="UP000430843">
    <property type="component" value="Unassembled WGS sequence"/>
</dbReference>
<evidence type="ECO:0000313" key="4">
    <source>
        <dbReference type="Proteomes" id="UP000558475"/>
    </source>
</evidence>
<dbReference type="Proteomes" id="UP000558475">
    <property type="component" value="Unassembled WGS sequence"/>
</dbReference>